<gene>
    <name evidence="2" type="ORF">ACFQO1_10395</name>
</gene>
<protein>
    <submittedName>
        <fullName evidence="2">Uncharacterized protein</fullName>
    </submittedName>
</protein>
<comment type="caution">
    <text evidence="2">The sequence shown here is derived from an EMBL/GenBank/DDBJ whole genome shotgun (WGS) entry which is preliminary data.</text>
</comment>
<proteinExistence type="predicted"/>
<dbReference type="Proteomes" id="UP001596415">
    <property type="component" value="Unassembled WGS sequence"/>
</dbReference>
<feature type="signal peptide" evidence="1">
    <location>
        <begin position="1"/>
        <end position="19"/>
    </location>
</feature>
<evidence type="ECO:0000313" key="3">
    <source>
        <dbReference type="Proteomes" id="UP001596415"/>
    </source>
</evidence>
<organism evidence="2 3">
    <name type="scientific">Jejudonia soesokkakensis</name>
    <dbReference type="NCBI Taxonomy" id="1323432"/>
    <lineage>
        <taxon>Bacteria</taxon>
        <taxon>Pseudomonadati</taxon>
        <taxon>Bacteroidota</taxon>
        <taxon>Flavobacteriia</taxon>
        <taxon>Flavobacteriales</taxon>
        <taxon>Flavobacteriaceae</taxon>
        <taxon>Jejudonia</taxon>
    </lineage>
</organism>
<keyword evidence="3" id="KW-1185">Reference proteome</keyword>
<sequence length="285" mass="32609">MKRLVLLFCSFLMVSQVFAQRSDIAIKYISVPQQYEFLKSVDQYQLNSMTKFYLNKMGFSAYLDNELPSANRCEILTADVLRVKHLLVTKLYLRLTDCNNNEVYISEIGKSYEKEWRLTYQDALRDIFRVMEDEGASAQTILQKNEKDAANVDLNASDLKKDETSEVIKAEVKMTDKLENDEPTTLTIDATPIITETNVMPIAKFSSYTHNNKTFLLRKTTKGYSLYEETSGTGDGLLLLGTITVEDNILTFIDSSDNKKEAYFDNEKNFVIIQDGSSFVYKPVN</sequence>
<reference evidence="3" key="1">
    <citation type="journal article" date="2019" name="Int. J. Syst. Evol. Microbiol.">
        <title>The Global Catalogue of Microorganisms (GCM) 10K type strain sequencing project: providing services to taxonomists for standard genome sequencing and annotation.</title>
        <authorList>
            <consortium name="The Broad Institute Genomics Platform"/>
            <consortium name="The Broad Institute Genome Sequencing Center for Infectious Disease"/>
            <person name="Wu L."/>
            <person name="Ma J."/>
        </authorList>
    </citation>
    <scope>NUCLEOTIDE SEQUENCE [LARGE SCALE GENOMIC DNA]</scope>
    <source>
        <strain evidence="3">CGMCC 1.16306</strain>
    </source>
</reference>
<dbReference type="RefSeq" id="WP_380217990.1">
    <property type="nucleotide sequence ID" value="NZ_JBHTBN010000005.1"/>
</dbReference>
<accession>A0ABW2MXB2</accession>
<keyword evidence="1" id="KW-0732">Signal</keyword>
<feature type="chain" id="PRO_5046872409" evidence="1">
    <location>
        <begin position="20"/>
        <end position="285"/>
    </location>
</feature>
<dbReference type="EMBL" id="JBHTBN010000005">
    <property type="protein sequence ID" value="MFC7358099.1"/>
    <property type="molecule type" value="Genomic_DNA"/>
</dbReference>
<name>A0ABW2MXB2_9FLAO</name>
<evidence type="ECO:0000256" key="1">
    <source>
        <dbReference type="SAM" id="SignalP"/>
    </source>
</evidence>
<evidence type="ECO:0000313" key="2">
    <source>
        <dbReference type="EMBL" id="MFC7358099.1"/>
    </source>
</evidence>